<dbReference type="GO" id="GO:0016872">
    <property type="term" value="F:intramolecular lyase activity"/>
    <property type="evidence" value="ECO:0007669"/>
    <property type="project" value="UniProtKB-UniRule"/>
</dbReference>
<dbReference type="NCBIfam" id="NF008761">
    <property type="entry name" value="PRK11797.1"/>
    <property type="match status" value="1"/>
</dbReference>
<evidence type="ECO:0000256" key="3">
    <source>
        <dbReference type="ARBA" id="ARBA00022490"/>
    </source>
</evidence>
<comment type="subcellular location">
    <subcellularLocation>
        <location evidence="6">Cytoplasm</location>
    </subcellularLocation>
</comment>
<dbReference type="OrthoDB" id="9805009at2"/>
<comment type="catalytic activity">
    <reaction evidence="1 6">
        <text>beta-D-ribopyranose = beta-D-ribofuranose</text>
        <dbReference type="Rhea" id="RHEA:25432"/>
        <dbReference type="ChEBI" id="CHEBI:27476"/>
        <dbReference type="ChEBI" id="CHEBI:47002"/>
        <dbReference type="EC" id="5.4.99.62"/>
    </reaction>
</comment>
<dbReference type="EC" id="5.4.99.62" evidence="2 6"/>
<dbReference type="PATRIC" id="fig|742737.3.peg.264"/>
<evidence type="ECO:0000256" key="1">
    <source>
        <dbReference type="ARBA" id="ARBA00000223"/>
    </source>
</evidence>
<evidence type="ECO:0000313" key="8">
    <source>
        <dbReference type="Proteomes" id="UP000005384"/>
    </source>
</evidence>
<reference evidence="7 8" key="1">
    <citation type="submission" date="2011-08" db="EMBL/GenBank/DDBJ databases">
        <title>The Genome Sequence of Clostridium hathewayi WAL-18680.</title>
        <authorList>
            <consortium name="The Broad Institute Genome Sequencing Platform"/>
            <person name="Earl A."/>
            <person name="Ward D."/>
            <person name="Feldgarden M."/>
            <person name="Gevers D."/>
            <person name="Finegold S.M."/>
            <person name="Summanen P.H."/>
            <person name="Molitoris D.R."/>
            <person name="Song M."/>
            <person name="Daigneault M."/>
            <person name="Allen-Vercoe E."/>
            <person name="Young S.K."/>
            <person name="Zeng Q."/>
            <person name="Gargeya S."/>
            <person name="Fitzgerald M."/>
            <person name="Haas B."/>
            <person name="Abouelleil A."/>
            <person name="Alvarado L."/>
            <person name="Arachchi H.M."/>
            <person name="Berlin A."/>
            <person name="Brown A."/>
            <person name="Chapman S.B."/>
            <person name="Chen Z."/>
            <person name="Dunbar C."/>
            <person name="Freedman E."/>
            <person name="Gearin G."/>
            <person name="Gellesch M."/>
            <person name="Goldberg J."/>
            <person name="Griggs A."/>
            <person name="Gujja S."/>
            <person name="Heiman D."/>
            <person name="Howarth C."/>
            <person name="Larson L."/>
            <person name="Lui A."/>
            <person name="MacDonald P.J.P."/>
            <person name="Montmayeur A."/>
            <person name="Murphy C."/>
            <person name="Neiman D."/>
            <person name="Pearson M."/>
            <person name="Priest M."/>
            <person name="Roberts A."/>
            <person name="Saif S."/>
            <person name="Shea T."/>
            <person name="Shenoy N."/>
            <person name="Sisk P."/>
            <person name="Stolte C."/>
            <person name="Sykes S."/>
            <person name="Wortman J."/>
            <person name="Nusbaum C."/>
            <person name="Birren B."/>
        </authorList>
    </citation>
    <scope>NUCLEOTIDE SEQUENCE [LARGE SCALE GENOMIC DNA]</scope>
    <source>
        <strain evidence="7 8">WAL-18680</strain>
    </source>
</reference>
<dbReference type="InterPro" id="IPR023064">
    <property type="entry name" value="D-ribose_pyranase"/>
</dbReference>
<proteinExistence type="inferred from homology"/>
<organism evidence="7 8">
    <name type="scientific">Hungatella hathewayi WAL-18680</name>
    <dbReference type="NCBI Taxonomy" id="742737"/>
    <lineage>
        <taxon>Bacteria</taxon>
        <taxon>Bacillati</taxon>
        <taxon>Bacillota</taxon>
        <taxon>Clostridia</taxon>
        <taxon>Lachnospirales</taxon>
        <taxon>Lachnospiraceae</taxon>
        <taxon>Hungatella</taxon>
    </lineage>
</organism>
<evidence type="ECO:0000256" key="6">
    <source>
        <dbReference type="HAMAP-Rule" id="MF_01661"/>
    </source>
</evidence>
<name>G5I9S9_9FIRM</name>
<dbReference type="Proteomes" id="UP000005384">
    <property type="component" value="Unassembled WGS sequence"/>
</dbReference>
<sequence>MKKDGILNTNLISEVAAIGHTQYLVIGDAGLPIPKGVNVLDISLTKGVPGFMQVLEAVNEELVSEAYILAEEIKEGNRELETQVHELLKEQPVTYVPHEEFKKLTEEAQVIVRTGETSSFANIILVAGVNF</sequence>
<evidence type="ECO:0000313" key="7">
    <source>
        <dbReference type="EMBL" id="EHI61818.1"/>
    </source>
</evidence>
<keyword evidence="4 6" id="KW-0413">Isomerase</keyword>
<evidence type="ECO:0000256" key="4">
    <source>
        <dbReference type="ARBA" id="ARBA00023235"/>
    </source>
</evidence>
<gene>
    <name evidence="6" type="primary">rbsD</name>
    <name evidence="7" type="ORF">HMPREF9473_00269</name>
</gene>
<accession>G5I9S9</accession>
<dbReference type="AlphaFoldDB" id="G5I9S9"/>
<dbReference type="EMBL" id="ADLN01000001">
    <property type="protein sequence ID" value="EHI61818.1"/>
    <property type="molecule type" value="Genomic_DNA"/>
</dbReference>
<feature type="binding site" evidence="6">
    <location>
        <position position="28"/>
    </location>
    <ligand>
        <name>substrate</name>
    </ligand>
</feature>
<comment type="similarity">
    <text evidence="6">Belongs to the RbsD / FucU family. RbsD subfamily.</text>
</comment>
<protein>
    <recommendedName>
        <fullName evidence="2 6">D-ribose pyranase</fullName>
        <ecNumber evidence="2 6">5.4.99.62</ecNumber>
    </recommendedName>
</protein>
<dbReference type="PANTHER" id="PTHR37831">
    <property type="entry name" value="D-RIBOSE PYRANASE"/>
    <property type="match status" value="1"/>
</dbReference>
<dbReference type="GO" id="GO:0019303">
    <property type="term" value="P:D-ribose catabolic process"/>
    <property type="evidence" value="ECO:0007669"/>
    <property type="project" value="UniProtKB-UniRule"/>
</dbReference>
<comment type="subunit">
    <text evidence="6">Homodecamer.</text>
</comment>
<feature type="active site" description="Proton donor" evidence="6">
    <location>
        <position position="20"/>
    </location>
</feature>
<feature type="binding site" evidence="6">
    <location>
        <position position="98"/>
    </location>
    <ligand>
        <name>substrate</name>
    </ligand>
</feature>
<dbReference type="InterPro" id="IPR023750">
    <property type="entry name" value="RbsD-like_sf"/>
</dbReference>
<dbReference type="RefSeq" id="WP_006778251.1">
    <property type="nucleotide sequence ID" value="NZ_CP040506.1"/>
</dbReference>
<dbReference type="GO" id="GO:0062193">
    <property type="term" value="F:D-ribose pyranase activity"/>
    <property type="evidence" value="ECO:0007669"/>
    <property type="project" value="UniProtKB-EC"/>
</dbReference>
<dbReference type="Gene3D" id="3.40.1650.10">
    <property type="entry name" value="RbsD-like domain"/>
    <property type="match status" value="1"/>
</dbReference>
<comment type="pathway">
    <text evidence="6">Carbohydrate metabolism; D-ribose degradation; D-ribose 5-phosphate from beta-D-ribopyranose: step 1/2.</text>
</comment>
<keyword evidence="5 6" id="KW-0119">Carbohydrate metabolism</keyword>
<feature type="binding site" evidence="6">
    <location>
        <begin position="120"/>
        <end position="122"/>
    </location>
    <ligand>
        <name>substrate</name>
    </ligand>
</feature>
<dbReference type="GO" id="GO:0005829">
    <property type="term" value="C:cytosol"/>
    <property type="evidence" value="ECO:0007669"/>
    <property type="project" value="TreeGrafter"/>
</dbReference>
<dbReference type="HOGENOM" id="CLU_135498_0_0_9"/>
<dbReference type="SUPFAM" id="SSF102546">
    <property type="entry name" value="RbsD-like"/>
    <property type="match status" value="1"/>
</dbReference>
<evidence type="ECO:0000256" key="5">
    <source>
        <dbReference type="ARBA" id="ARBA00023277"/>
    </source>
</evidence>
<keyword evidence="3 6" id="KW-0963">Cytoplasm</keyword>
<dbReference type="Pfam" id="PF05025">
    <property type="entry name" value="RbsD_FucU"/>
    <property type="match status" value="1"/>
</dbReference>
<dbReference type="GO" id="GO:0048029">
    <property type="term" value="F:monosaccharide binding"/>
    <property type="evidence" value="ECO:0007669"/>
    <property type="project" value="InterPro"/>
</dbReference>
<comment type="function">
    <text evidence="6">Catalyzes the interconversion of beta-pyran and beta-furan forms of D-ribose.</text>
</comment>
<dbReference type="InterPro" id="IPR007721">
    <property type="entry name" value="RbsD_FucU"/>
</dbReference>
<comment type="caution">
    <text evidence="7">The sequence shown here is derived from an EMBL/GenBank/DDBJ whole genome shotgun (WGS) entry which is preliminary data.</text>
</comment>
<keyword evidence="8" id="KW-1185">Reference proteome</keyword>
<evidence type="ECO:0000256" key="2">
    <source>
        <dbReference type="ARBA" id="ARBA00012862"/>
    </source>
</evidence>
<dbReference type="PANTHER" id="PTHR37831:SF1">
    <property type="entry name" value="D-RIBOSE PYRANASE"/>
    <property type="match status" value="1"/>
</dbReference>
<dbReference type="HAMAP" id="MF_01661">
    <property type="entry name" value="D_rib_pyranase"/>
    <property type="match status" value="1"/>
</dbReference>
<dbReference type="UniPathway" id="UPA00916">
    <property type="reaction ID" value="UER00888"/>
</dbReference>